<proteinExistence type="predicted"/>
<keyword evidence="2" id="KW-1185">Reference proteome</keyword>
<reference evidence="1 2" key="1">
    <citation type="journal article" date="2018" name="Sci. Data">
        <title>The draft genome sequence of cork oak.</title>
        <authorList>
            <person name="Ramos A.M."/>
            <person name="Usie A."/>
            <person name="Barbosa P."/>
            <person name="Barros P.M."/>
            <person name="Capote T."/>
            <person name="Chaves I."/>
            <person name="Simoes F."/>
            <person name="Abreu I."/>
            <person name="Carrasquinho I."/>
            <person name="Faro C."/>
            <person name="Guimaraes J.B."/>
            <person name="Mendonca D."/>
            <person name="Nobrega F."/>
            <person name="Rodrigues L."/>
            <person name="Saibo N.J.M."/>
            <person name="Varela M.C."/>
            <person name="Egas C."/>
            <person name="Matos J."/>
            <person name="Miguel C.M."/>
            <person name="Oliveira M.M."/>
            <person name="Ricardo C.P."/>
            <person name="Goncalves S."/>
        </authorList>
    </citation>
    <scope>NUCLEOTIDE SEQUENCE [LARGE SCALE GENOMIC DNA]</scope>
    <source>
        <strain evidence="2">cv. HL8</strain>
    </source>
</reference>
<protein>
    <submittedName>
        <fullName evidence="1">Uncharacterized protein</fullName>
    </submittedName>
</protein>
<dbReference type="Proteomes" id="UP000237347">
    <property type="component" value="Unassembled WGS sequence"/>
</dbReference>
<name>A0AAW0LLD6_QUESU</name>
<evidence type="ECO:0000313" key="2">
    <source>
        <dbReference type="Proteomes" id="UP000237347"/>
    </source>
</evidence>
<dbReference type="AlphaFoldDB" id="A0AAW0LLD6"/>
<organism evidence="1 2">
    <name type="scientific">Quercus suber</name>
    <name type="common">Cork oak</name>
    <dbReference type="NCBI Taxonomy" id="58331"/>
    <lineage>
        <taxon>Eukaryota</taxon>
        <taxon>Viridiplantae</taxon>
        <taxon>Streptophyta</taxon>
        <taxon>Embryophyta</taxon>
        <taxon>Tracheophyta</taxon>
        <taxon>Spermatophyta</taxon>
        <taxon>Magnoliopsida</taxon>
        <taxon>eudicotyledons</taxon>
        <taxon>Gunneridae</taxon>
        <taxon>Pentapetalae</taxon>
        <taxon>rosids</taxon>
        <taxon>fabids</taxon>
        <taxon>Fagales</taxon>
        <taxon>Fagaceae</taxon>
        <taxon>Quercus</taxon>
    </lineage>
</organism>
<comment type="caution">
    <text evidence="1">The sequence shown here is derived from an EMBL/GenBank/DDBJ whole genome shotgun (WGS) entry which is preliminary data.</text>
</comment>
<accession>A0AAW0LLD6</accession>
<gene>
    <name evidence="1" type="ORF">CFP56_041275</name>
</gene>
<evidence type="ECO:0000313" key="1">
    <source>
        <dbReference type="EMBL" id="KAK7851711.1"/>
    </source>
</evidence>
<sequence length="82" mass="8753">MNSTLQSNHSVADMVLSIGGKTLVCHDHLVVPETIVWLGGNPIMSPTSLLLVQLSLISLASILINTCLRPLGQTSVVSQIFE</sequence>
<dbReference type="EMBL" id="PKMF04000084">
    <property type="protein sequence ID" value="KAK7851711.1"/>
    <property type="molecule type" value="Genomic_DNA"/>
</dbReference>